<dbReference type="KEGG" id="ptm:GSPATT00029034001"/>
<dbReference type="InterPro" id="IPR035969">
    <property type="entry name" value="Rab-GAP_TBC_sf"/>
</dbReference>
<dbReference type="GO" id="GO:0042147">
    <property type="term" value="P:retrograde transport, endosome to Golgi"/>
    <property type="evidence" value="ECO:0007669"/>
    <property type="project" value="InterPro"/>
</dbReference>
<dbReference type="InParanoid" id="A0BHI2"/>
<keyword evidence="3" id="KW-1185">Reference proteome</keyword>
<evidence type="ECO:0000313" key="2">
    <source>
        <dbReference type="EMBL" id="CAK57999.1"/>
    </source>
</evidence>
<dbReference type="AlphaFoldDB" id="A0BHI2"/>
<feature type="domain" description="Rab-GAP TBC" evidence="1">
    <location>
        <begin position="20"/>
        <end position="197"/>
    </location>
</feature>
<proteinExistence type="predicted"/>
<evidence type="ECO:0000313" key="3">
    <source>
        <dbReference type="Proteomes" id="UP000000600"/>
    </source>
</evidence>
<dbReference type="GeneID" id="5011181"/>
<reference evidence="2 3" key="1">
    <citation type="journal article" date="2006" name="Nature">
        <title>Global trends of whole-genome duplications revealed by the ciliate Paramecium tetraurelia.</title>
        <authorList>
            <consortium name="Genoscope"/>
            <person name="Aury J.-M."/>
            <person name="Jaillon O."/>
            <person name="Duret L."/>
            <person name="Noel B."/>
            <person name="Jubin C."/>
            <person name="Porcel B.M."/>
            <person name="Segurens B."/>
            <person name="Daubin V."/>
            <person name="Anthouard V."/>
            <person name="Aiach N."/>
            <person name="Arnaiz O."/>
            <person name="Billaut A."/>
            <person name="Beisson J."/>
            <person name="Blanc I."/>
            <person name="Bouhouche K."/>
            <person name="Camara F."/>
            <person name="Duharcourt S."/>
            <person name="Guigo R."/>
            <person name="Gogendeau D."/>
            <person name="Katinka M."/>
            <person name="Keller A.-M."/>
            <person name="Kissmehl R."/>
            <person name="Klotz C."/>
            <person name="Koll F."/>
            <person name="Le Moue A."/>
            <person name="Lepere C."/>
            <person name="Malinsky S."/>
            <person name="Nowacki M."/>
            <person name="Nowak J.K."/>
            <person name="Plattner H."/>
            <person name="Poulain J."/>
            <person name="Ruiz F."/>
            <person name="Serrano V."/>
            <person name="Zagulski M."/>
            <person name="Dessen P."/>
            <person name="Betermier M."/>
            <person name="Weissenbach J."/>
            <person name="Scarpelli C."/>
            <person name="Schachter V."/>
            <person name="Sperling L."/>
            <person name="Meyer E."/>
            <person name="Cohen J."/>
            <person name="Wincker P."/>
        </authorList>
    </citation>
    <scope>NUCLEOTIDE SEQUENCE [LARGE SCALE GENOMIC DNA]</scope>
    <source>
        <strain evidence="2 3">Stock d4-2</strain>
    </source>
</reference>
<dbReference type="Pfam" id="PF00566">
    <property type="entry name" value="RabGAP-TBC"/>
    <property type="match status" value="1"/>
</dbReference>
<name>A0BHI2_PARTE</name>
<accession>A0BHI2</accession>
<dbReference type="EMBL" id="CT867995">
    <property type="protein sequence ID" value="CAK57999.1"/>
    <property type="molecule type" value="Genomic_DNA"/>
</dbReference>
<dbReference type="eggNOG" id="KOG3636">
    <property type="taxonomic scope" value="Eukaryota"/>
</dbReference>
<evidence type="ECO:0000259" key="1">
    <source>
        <dbReference type="PROSITE" id="PS50086"/>
    </source>
</evidence>
<dbReference type="OMA" id="FIEVSEM"/>
<dbReference type="SUPFAM" id="SSF47923">
    <property type="entry name" value="Ypt/Rab-GAP domain of gyp1p"/>
    <property type="match status" value="2"/>
</dbReference>
<dbReference type="RefSeq" id="XP_001425397.1">
    <property type="nucleotide sequence ID" value="XM_001425360.1"/>
</dbReference>
<gene>
    <name evidence="2" type="ORF">GSPATT00029034001</name>
</gene>
<dbReference type="Gene3D" id="1.10.472.80">
    <property type="entry name" value="Ypt/Rab-GAP domain of gyp1p, domain 3"/>
    <property type="match status" value="1"/>
</dbReference>
<dbReference type="Proteomes" id="UP000000600">
    <property type="component" value="Unassembled WGS sequence"/>
</dbReference>
<dbReference type="HOGENOM" id="CLU_616046_0_0_1"/>
<dbReference type="GO" id="GO:0005829">
    <property type="term" value="C:cytosol"/>
    <property type="evidence" value="ECO:0007669"/>
    <property type="project" value="GOC"/>
</dbReference>
<dbReference type="PROSITE" id="PS50086">
    <property type="entry name" value="TBC_RABGAP"/>
    <property type="match status" value="1"/>
</dbReference>
<organism evidence="2 3">
    <name type="scientific">Paramecium tetraurelia</name>
    <dbReference type="NCBI Taxonomy" id="5888"/>
    <lineage>
        <taxon>Eukaryota</taxon>
        <taxon>Sar</taxon>
        <taxon>Alveolata</taxon>
        <taxon>Ciliophora</taxon>
        <taxon>Intramacronucleata</taxon>
        <taxon>Oligohymenophorea</taxon>
        <taxon>Peniculida</taxon>
        <taxon>Parameciidae</taxon>
        <taxon>Paramecium</taxon>
    </lineage>
</organism>
<dbReference type="PANTHER" id="PTHR13297">
    <property type="entry name" value="TBC1 DOMAIN FAMILY MEMBER 23-RELATED"/>
    <property type="match status" value="1"/>
</dbReference>
<dbReference type="Gene3D" id="1.10.8.270">
    <property type="entry name" value="putative rabgap domain of human tbc1 domain family member 14 like domains"/>
    <property type="match status" value="1"/>
</dbReference>
<dbReference type="InterPro" id="IPR000195">
    <property type="entry name" value="Rab-GAP-TBC_dom"/>
</dbReference>
<dbReference type="OrthoDB" id="1668230at2759"/>
<protein>
    <recommendedName>
        <fullName evidence="1">Rab-GAP TBC domain-containing protein</fullName>
    </recommendedName>
</protein>
<dbReference type="SMART" id="SM00164">
    <property type="entry name" value="TBC"/>
    <property type="match status" value="1"/>
</dbReference>
<sequence length="445" mass="52284">MITQNKAVLNWREFFMNENLLTDAYKFRDWNQQDLEIPEKETLIKDLTRTRNDDPYFKKESTQRYLMLLATFYCQQNSVNYQQGMLEVVAPFLVMKNRDFPIQKCYAYFNSFMNKYFPKVLEWNILKGQKQLAHVLSAIQFCEILLKYHCADFYNRILKLDDFNLSMVVTPLIMTLFAKGTSIQLVFLIFDEYMKRHNPNYIFFMVAALFMIQKQEILSIEDSEELFTYLNKKLKQIQYESDVQSLFDRADELYSQTPESYEQLIASTSFNDKSVLSVEDITELTNLSQSYYSQCLFIEVSEMKSLFGKSKKQPTKNLQLQLLDIRKVKKPKLSEFLPKQFITKKPDGNFHTCLITDSNQTLDDAVKVANQLVLDGVKHVSILKGVIVDFDQVVKGLFDHVMAILHILLQYAFIVWYSGRVQKGYNNVDVMHSLSPVLMRVFTFL</sequence>
<dbReference type="InterPro" id="IPR039755">
    <property type="entry name" value="TBC1D23"/>
</dbReference>
<dbReference type="PANTHER" id="PTHR13297:SF5">
    <property type="entry name" value="TBC1 DOMAIN FAMILY MEMBER 23"/>
    <property type="match status" value="1"/>
</dbReference>
<dbReference type="STRING" id="5888.A0BHI2"/>